<dbReference type="Gene3D" id="2.102.10.10">
    <property type="entry name" value="Rieske [2Fe-2S] iron-sulphur domain"/>
    <property type="match status" value="1"/>
</dbReference>
<organism evidence="6 7">
    <name type="scientific">Paradevosia shaoguanensis</name>
    <dbReference type="NCBI Taxonomy" id="1335043"/>
    <lineage>
        <taxon>Bacteria</taxon>
        <taxon>Pseudomonadati</taxon>
        <taxon>Pseudomonadota</taxon>
        <taxon>Alphaproteobacteria</taxon>
        <taxon>Hyphomicrobiales</taxon>
        <taxon>Devosiaceae</taxon>
        <taxon>Paradevosia</taxon>
    </lineage>
</organism>
<dbReference type="CDD" id="cd03528">
    <property type="entry name" value="Rieske_RO_ferredoxin"/>
    <property type="match status" value="1"/>
</dbReference>
<keyword evidence="3" id="KW-0408">Iron</keyword>
<evidence type="ECO:0000256" key="1">
    <source>
        <dbReference type="ARBA" id="ARBA00022714"/>
    </source>
</evidence>
<accession>A0AA41QIK4</accession>
<dbReference type="Pfam" id="PF00355">
    <property type="entry name" value="Rieske"/>
    <property type="match status" value="1"/>
</dbReference>
<evidence type="ECO:0000256" key="3">
    <source>
        <dbReference type="ARBA" id="ARBA00023004"/>
    </source>
</evidence>
<protein>
    <submittedName>
        <fullName evidence="6">Non-heme iron oxygenase ferredoxin subunit</fullName>
    </submittedName>
</protein>
<dbReference type="InterPro" id="IPR036922">
    <property type="entry name" value="Rieske_2Fe-2S_sf"/>
</dbReference>
<comment type="caution">
    <text evidence="6">The sequence shown here is derived from an EMBL/GenBank/DDBJ whole genome shotgun (WGS) entry which is preliminary data.</text>
</comment>
<evidence type="ECO:0000313" key="6">
    <source>
        <dbReference type="EMBL" id="MCI0125595.1"/>
    </source>
</evidence>
<evidence type="ECO:0000313" key="7">
    <source>
        <dbReference type="Proteomes" id="UP001156140"/>
    </source>
</evidence>
<dbReference type="EMBL" id="JALAZD010000001">
    <property type="protein sequence ID" value="MCI0125595.1"/>
    <property type="molecule type" value="Genomic_DNA"/>
</dbReference>
<gene>
    <name evidence="6" type="ORF">ML536_02015</name>
</gene>
<reference evidence="6" key="1">
    <citation type="submission" date="2022-03" db="EMBL/GenBank/DDBJ databases">
        <title>The complete genome sequence of a Methyloterrigena soli.</title>
        <authorList>
            <person name="Zi Z."/>
        </authorList>
    </citation>
    <scope>NUCLEOTIDE SEQUENCE</scope>
    <source>
        <strain evidence="6">M48</strain>
    </source>
</reference>
<name>A0AA41QIK4_9HYPH</name>
<dbReference type="Proteomes" id="UP001156140">
    <property type="component" value="Unassembled WGS sequence"/>
</dbReference>
<keyword evidence="4" id="KW-0411">Iron-sulfur</keyword>
<proteinExistence type="predicted"/>
<dbReference type="AlphaFoldDB" id="A0AA41QIK4"/>
<dbReference type="SUPFAM" id="SSF50022">
    <property type="entry name" value="ISP domain"/>
    <property type="match status" value="1"/>
</dbReference>
<keyword evidence="2" id="KW-0479">Metal-binding</keyword>
<evidence type="ECO:0000256" key="2">
    <source>
        <dbReference type="ARBA" id="ARBA00022723"/>
    </source>
</evidence>
<dbReference type="PROSITE" id="PS51296">
    <property type="entry name" value="RIESKE"/>
    <property type="match status" value="1"/>
</dbReference>
<evidence type="ECO:0000259" key="5">
    <source>
        <dbReference type="PROSITE" id="PS51296"/>
    </source>
</evidence>
<keyword evidence="1" id="KW-0001">2Fe-2S</keyword>
<sequence length="117" mass="12796">MATTNQSMRGAALTKLCDFDELDEDQPLRAEIDGFGYAVFKVGEMVFVTADLCTHGPGYLSEGYVEDCQVECPFHQGRFDLRTGMPTEPPCEVPVQTWTPVVENGAVLIDPASPNPI</sequence>
<feature type="domain" description="Rieske" evidence="5">
    <location>
        <begin position="14"/>
        <end position="109"/>
    </location>
</feature>
<keyword evidence="7" id="KW-1185">Reference proteome</keyword>
<dbReference type="RefSeq" id="WP_281734780.1">
    <property type="nucleotide sequence ID" value="NZ_JAKETQ010000001.1"/>
</dbReference>
<dbReference type="InterPro" id="IPR017941">
    <property type="entry name" value="Rieske_2Fe-2S"/>
</dbReference>
<evidence type="ECO:0000256" key="4">
    <source>
        <dbReference type="ARBA" id="ARBA00023014"/>
    </source>
</evidence>
<dbReference type="GO" id="GO:0051537">
    <property type="term" value="F:2 iron, 2 sulfur cluster binding"/>
    <property type="evidence" value="ECO:0007669"/>
    <property type="project" value="UniProtKB-KW"/>
</dbReference>
<dbReference type="GO" id="GO:0046872">
    <property type="term" value="F:metal ion binding"/>
    <property type="evidence" value="ECO:0007669"/>
    <property type="project" value="UniProtKB-KW"/>
</dbReference>